<organism evidence="4 5">
    <name type="scientific">Actinoplanes octamycinicus</name>
    <dbReference type="NCBI Taxonomy" id="135948"/>
    <lineage>
        <taxon>Bacteria</taxon>
        <taxon>Bacillati</taxon>
        <taxon>Actinomycetota</taxon>
        <taxon>Actinomycetes</taxon>
        <taxon>Micromonosporales</taxon>
        <taxon>Micromonosporaceae</taxon>
        <taxon>Actinoplanes</taxon>
    </lineage>
</organism>
<dbReference type="Gene3D" id="3.40.50.1100">
    <property type="match status" value="2"/>
</dbReference>
<comment type="cofactor">
    <cofactor evidence="1">
        <name>pyridoxal 5'-phosphate</name>
        <dbReference type="ChEBI" id="CHEBI:597326"/>
    </cofactor>
</comment>
<keyword evidence="2" id="KW-0663">Pyridoxal phosphate</keyword>
<dbReference type="PROSITE" id="PS00901">
    <property type="entry name" value="CYS_SYNTHASE"/>
    <property type="match status" value="1"/>
</dbReference>
<evidence type="ECO:0000313" key="4">
    <source>
        <dbReference type="EMBL" id="MBB4739144.1"/>
    </source>
</evidence>
<dbReference type="EC" id="4.2.1.22" evidence="4"/>
<dbReference type="AlphaFoldDB" id="A0A7W7M6U0"/>
<dbReference type="PANTHER" id="PTHR10314">
    <property type="entry name" value="CYSTATHIONINE BETA-SYNTHASE"/>
    <property type="match status" value="1"/>
</dbReference>
<dbReference type="EC" id="2.5.1.47" evidence="4"/>
<dbReference type="InterPro" id="IPR050214">
    <property type="entry name" value="Cys_Synth/Cystath_Beta-Synth"/>
</dbReference>
<protein>
    <submittedName>
        <fullName evidence="4">Cystathionine beta-synthase/cysteine synthase A</fullName>
        <ecNumber evidence="4">2.5.1.47</ecNumber>
        <ecNumber evidence="4">4.2.1.22</ecNumber>
    </submittedName>
</protein>
<evidence type="ECO:0000313" key="5">
    <source>
        <dbReference type="Proteomes" id="UP000546162"/>
    </source>
</evidence>
<dbReference type="Pfam" id="PF00291">
    <property type="entry name" value="PALP"/>
    <property type="match status" value="1"/>
</dbReference>
<dbReference type="SUPFAM" id="SSF53686">
    <property type="entry name" value="Tryptophan synthase beta subunit-like PLP-dependent enzymes"/>
    <property type="match status" value="1"/>
</dbReference>
<dbReference type="Proteomes" id="UP000546162">
    <property type="component" value="Unassembled WGS sequence"/>
</dbReference>
<dbReference type="GO" id="GO:0004122">
    <property type="term" value="F:cystathionine beta-synthase activity"/>
    <property type="evidence" value="ECO:0007669"/>
    <property type="project" value="UniProtKB-EC"/>
</dbReference>
<evidence type="ECO:0000256" key="1">
    <source>
        <dbReference type="ARBA" id="ARBA00001933"/>
    </source>
</evidence>
<dbReference type="GO" id="GO:0006535">
    <property type="term" value="P:cysteine biosynthetic process from serine"/>
    <property type="evidence" value="ECO:0007669"/>
    <property type="project" value="InterPro"/>
</dbReference>
<keyword evidence="4" id="KW-0456">Lyase</keyword>
<dbReference type="GO" id="GO:0004124">
    <property type="term" value="F:cysteine synthase activity"/>
    <property type="evidence" value="ECO:0007669"/>
    <property type="project" value="UniProtKB-EC"/>
</dbReference>
<dbReference type="InterPro" id="IPR036052">
    <property type="entry name" value="TrpB-like_PALP_sf"/>
</dbReference>
<keyword evidence="4" id="KW-0808">Transferase</keyword>
<proteinExistence type="predicted"/>
<gene>
    <name evidence="4" type="ORF">BJY16_002603</name>
</gene>
<dbReference type="RefSeq" id="WP_203759040.1">
    <property type="nucleotide sequence ID" value="NZ_BAABFG010000005.1"/>
</dbReference>
<sequence length="382" mass="40569">MIRAAEATVLDAIGATPLFGVRRITGPGDAELLLKWERTNPGGSVKDRPARHIVDVAERLGRLRPGGTIIESSSGNFGISLAMIGAARGYRVIILIDPKTTPANRRVLEAFGADIITVTEQDDTGSYHKTRIALANDLARRIPGSFRPDQCFSLLNSHAHYLRTGAELLAGCEGRLDALVGAVSTGGQLGGLSRYLRRHSPVTRIVGADATGSTVFGGTSRAYLVPGVGLGWTPANLDLDLIDAAYQVSSADTFYACRALARSEGVLAGASSGAVLLAGLREAERLGPGARVVCLLADGGDRYLDTVYDDGWLAAHDIVLDEVNVAGLRRRAGRLHPIGEERPLTPTVVAGLEQRLRVPSSTHQLNDLVQRDWAAETLAETS</sequence>
<feature type="domain" description="Tryptophan synthase beta chain-like PALP" evidence="3">
    <location>
        <begin position="10"/>
        <end position="298"/>
    </location>
</feature>
<evidence type="ECO:0000256" key="2">
    <source>
        <dbReference type="ARBA" id="ARBA00022898"/>
    </source>
</evidence>
<accession>A0A7W7M6U0</accession>
<dbReference type="EMBL" id="JACHNB010000001">
    <property type="protein sequence ID" value="MBB4739144.1"/>
    <property type="molecule type" value="Genomic_DNA"/>
</dbReference>
<evidence type="ECO:0000259" key="3">
    <source>
        <dbReference type="Pfam" id="PF00291"/>
    </source>
</evidence>
<dbReference type="CDD" id="cd01561">
    <property type="entry name" value="CBS_like"/>
    <property type="match status" value="1"/>
</dbReference>
<dbReference type="InterPro" id="IPR001216">
    <property type="entry name" value="P-phosphate_BS"/>
</dbReference>
<dbReference type="InterPro" id="IPR001926">
    <property type="entry name" value="TrpB-like_PALP"/>
</dbReference>
<keyword evidence="5" id="KW-1185">Reference proteome</keyword>
<reference evidence="4 5" key="1">
    <citation type="submission" date="2020-08" db="EMBL/GenBank/DDBJ databases">
        <title>Sequencing the genomes of 1000 actinobacteria strains.</title>
        <authorList>
            <person name="Klenk H.-P."/>
        </authorList>
    </citation>
    <scope>NUCLEOTIDE SEQUENCE [LARGE SCALE GENOMIC DNA]</scope>
    <source>
        <strain evidence="4 5">DSM 45809</strain>
    </source>
</reference>
<comment type="caution">
    <text evidence="4">The sequence shown here is derived from an EMBL/GenBank/DDBJ whole genome shotgun (WGS) entry which is preliminary data.</text>
</comment>
<name>A0A7W7M6U0_9ACTN</name>